<dbReference type="AlphaFoldDB" id="A0A368C6I9"/>
<organism evidence="4 5">
    <name type="scientific">SAR86 cluster bacterium</name>
    <dbReference type="NCBI Taxonomy" id="2030880"/>
    <lineage>
        <taxon>Bacteria</taxon>
        <taxon>Pseudomonadati</taxon>
        <taxon>Pseudomonadota</taxon>
        <taxon>Gammaproteobacteria</taxon>
        <taxon>SAR86 cluster</taxon>
    </lineage>
</organism>
<feature type="active site" description="Nucleophile" evidence="2">
    <location>
        <position position="11"/>
    </location>
</feature>
<dbReference type="EC" id="5.99.1.4" evidence="1"/>
<dbReference type="CDD" id="cd03022">
    <property type="entry name" value="DsbA_HCCA_Iso"/>
    <property type="match status" value="1"/>
</dbReference>
<evidence type="ECO:0000313" key="5">
    <source>
        <dbReference type="Proteomes" id="UP000252915"/>
    </source>
</evidence>
<reference evidence="4 5" key="1">
    <citation type="journal article" date="2018" name="Microbiome">
        <title>Fine metagenomic profile of the Mediterranean stratified and mixed water columns revealed by assembly and recruitment.</title>
        <authorList>
            <person name="Haro-Moreno J.M."/>
            <person name="Lopez-Perez M."/>
            <person name="De La Torre J.R."/>
            <person name="Picazo A."/>
            <person name="Camacho A."/>
            <person name="Rodriguez-Valera F."/>
        </authorList>
    </citation>
    <scope>NUCLEOTIDE SEQUENCE [LARGE SCALE GENOMIC DNA]</scope>
    <source>
        <strain evidence="4">MED-G78</strain>
    </source>
</reference>
<dbReference type="Gene3D" id="3.40.30.10">
    <property type="entry name" value="Glutaredoxin"/>
    <property type="match status" value="1"/>
</dbReference>
<evidence type="ECO:0000259" key="3">
    <source>
        <dbReference type="Pfam" id="PF01323"/>
    </source>
</evidence>
<evidence type="ECO:0000256" key="1">
    <source>
        <dbReference type="PIRNR" id="PIRNR006386"/>
    </source>
</evidence>
<dbReference type="PIRSF" id="PIRSF006386">
    <property type="entry name" value="HCCAis_GSTk"/>
    <property type="match status" value="1"/>
</dbReference>
<accession>A0A368C6I9</accession>
<feature type="domain" description="DSBA-like thioredoxin" evidence="3">
    <location>
        <begin position="3"/>
        <end position="198"/>
    </location>
</feature>
<dbReference type="GO" id="GO:0004602">
    <property type="term" value="F:glutathione peroxidase activity"/>
    <property type="evidence" value="ECO:0007669"/>
    <property type="project" value="TreeGrafter"/>
</dbReference>
<sequence length="200" mass="22730">MKIDFIFDVASPNAYLCHKVIPGIENRTGKTFNYIPCLLGGIFKITNNQAPMLAFSGITNKLEYQNIEIARFVQKHNLDKFTMNSFFPIMTLQLQRGAIAAISLNVFDQYIEAIFKGMWEESLNLGDQDILINLLTNETDIDIEILVEKMQSQEIKDELIENTNLAVEKGAFGIPTFFVDDKEIFFGKDSLIDLEAYIAN</sequence>
<proteinExistence type="inferred from homology"/>
<comment type="similarity">
    <text evidence="1">Belongs to the GST superfamily. NadH family.</text>
</comment>
<gene>
    <name evidence="4" type="ORF">DBW92_01540</name>
</gene>
<dbReference type="EMBL" id="QOPI01000004">
    <property type="protein sequence ID" value="RCL45208.1"/>
    <property type="molecule type" value="Genomic_DNA"/>
</dbReference>
<dbReference type="InterPro" id="IPR044087">
    <property type="entry name" value="NahD-like"/>
</dbReference>
<dbReference type="GO" id="GO:0004364">
    <property type="term" value="F:glutathione transferase activity"/>
    <property type="evidence" value="ECO:0007669"/>
    <property type="project" value="TreeGrafter"/>
</dbReference>
<name>A0A368C6I9_9GAMM</name>
<dbReference type="InterPro" id="IPR051924">
    <property type="entry name" value="GST_Kappa/NadH"/>
</dbReference>
<dbReference type="InterPro" id="IPR014440">
    <property type="entry name" value="HCCAis_GSTk"/>
</dbReference>
<dbReference type="InterPro" id="IPR036249">
    <property type="entry name" value="Thioredoxin-like_sf"/>
</dbReference>
<dbReference type="GO" id="GO:0006749">
    <property type="term" value="P:glutathione metabolic process"/>
    <property type="evidence" value="ECO:0007669"/>
    <property type="project" value="TreeGrafter"/>
</dbReference>
<dbReference type="Pfam" id="PF01323">
    <property type="entry name" value="DSBA"/>
    <property type="match status" value="1"/>
</dbReference>
<keyword evidence="1 4" id="KW-0413">Isomerase</keyword>
<dbReference type="SUPFAM" id="SSF52833">
    <property type="entry name" value="Thioredoxin-like"/>
    <property type="match status" value="1"/>
</dbReference>
<dbReference type="GO" id="GO:0018845">
    <property type="term" value="F:2-hydroxychromene-2-carboxylate isomerase activity"/>
    <property type="evidence" value="ECO:0007669"/>
    <property type="project" value="UniProtKB-UniRule"/>
</dbReference>
<evidence type="ECO:0000313" key="4">
    <source>
        <dbReference type="EMBL" id="RCL45208.1"/>
    </source>
</evidence>
<comment type="catalytic activity">
    <reaction evidence="1">
        <text>2-hydroxychromene-2-carboxylate = (3E)-4-(2-hydroxyphenyl)-2-oxobut-3-enoate</text>
        <dbReference type="Rhea" id="RHEA:27401"/>
        <dbReference type="ChEBI" id="CHEBI:59350"/>
        <dbReference type="ChEBI" id="CHEBI:59353"/>
        <dbReference type="EC" id="5.99.1.4"/>
    </reaction>
</comment>
<protein>
    <recommendedName>
        <fullName evidence="1">2-hydroxychromene-2-carboxylate isomerase</fullName>
        <ecNumber evidence="1">5.99.1.4</ecNumber>
    </recommendedName>
</protein>
<dbReference type="PANTHER" id="PTHR42943:SF2">
    <property type="entry name" value="GLUTATHIONE S-TRANSFERASE KAPPA 1"/>
    <property type="match status" value="1"/>
</dbReference>
<evidence type="ECO:0000256" key="2">
    <source>
        <dbReference type="PIRSR" id="PIRSR006386-1"/>
    </source>
</evidence>
<comment type="caution">
    <text evidence="4">The sequence shown here is derived from an EMBL/GenBank/DDBJ whole genome shotgun (WGS) entry which is preliminary data.</text>
</comment>
<dbReference type="Proteomes" id="UP000252915">
    <property type="component" value="Unassembled WGS sequence"/>
</dbReference>
<dbReference type="PANTHER" id="PTHR42943">
    <property type="entry name" value="GLUTATHIONE S-TRANSFERASE KAPPA"/>
    <property type="match status" value="1"/>
</dbReference>
<dbReference type="GO" id="GO:1901170">
    <property type="term" value="P:naphthalene catabolic process"/>
    <property type="evidence" value="ECO:0007669"/>
    <property type="project" value="InterPro"/>
</dbReference>
<dbReference type="InterPro" id="IPR001853">
    <property type="entry name" value="DSBA-like_thioredoxin_dom"/>
</dbReference>